<evidence type="ECO:0000256" key="5">
    <source>
        <dbReference type="ARBA" id="ARBA00022490"/>
    </source>
</evidence>
<protein>
    <recommendedName>
        <fullName evidence="8">Proline iminopeptidase</fullName>
        <ecNumber evidence="8">3.4.11.5</ecNumber>
    </recommendedName>
</protein>
<evidence type="ECO:0000256" key="3">
    <source>
        <dbReference type="ARBA" id="ARBA00010088"/>
    </source>
</evidence>
<dbReference type="EC" id="3.4.11.5" evidence="8"/>
<dbReference type="GO" id="GO:0004177">
    <property type="term" value="F:aminopeptidase activity"/>
    <property type="evidence" value="ECO:0007669"/>
    <property type="project" value="UniProtKB-KW"/>
</dbReference>
<comment type="catalytic activity">
    <reaction evidence="1 8">
        <text>Release of N-terminal proline from a peptide.</text>
        <dbReference type="EC" id="3.4.11.5"/>
    </reaction>
</comment>
<comment type="subcellular location">
    <subcellularLocation>
        <location evidence="2">Cytoplasm</location>
    </subcellularLocation>
</comment>
<feature type="chain" id="PRO_5040982423" description="Proline iminopeptidase" evidence="9">
    <location>
        <begin position="20"/>
        <end position="374"/>
    </location>
</feature>
<name>A0A9W7BN66_9STRA</name>
<comment type="similarity">
    <text evidence="3 8">Belongs to the peptidase S33 family.</text>
</comment>
<evidence type="ECO:0000256" key="9">
    <source>
        <dbReference type="SAM" id="SignalP"/>
    </source>
</evidence>
<keyword evidence="6 8" id="KW-0645">Protease</keyword>
<sequence>MSGLFFILVLALSLSCSSSFLTPKPPREQSSPIIKRLNSMNPDSLTIPPHTKHDPDCADFRTGYPPIEAYETGFLQVSDLHNIYWEQSGNPSGNPVIVLHGGPGGGCPPSYRTYFDPEKYRIIMFDQRGAGQSLPFAELRENTTWDLVSDIEKLRTHLEVDKWVVFGGSWGSTLSLSYAQAHRDRVKALVLRGIFMCRRSELTFFYQEGTSFLFPDAWEKYITVIPEVERHDMISAYYRRVTDDDPVVRLEAAKAWTTWEMSTSNLIPNEAKIAQGEDPKFAEAFARIETHYFVHGAFMRNDQQLLEDVPKIRDVPCTIVQGRYDVVCPMKSCWDLHRAWPEADVKVVSDAGHSMGEPGIKSELLKATDKYADL</sequence>
<reference evidence="12" key="1">
    <citation type="journal article" date="2023" name="Commun. Biol.">
        <title>Genome analysis of Parmales, the sister group of diatoms, reveals the evolutionary specialization of diatoms from phago-mixotrophs to photoautotrophs.</title>
        <authorList>
            <person name="Ban H."/>
            <person name="Sato S."/>
            <person name="Yoshikawa S."/>
            <person name="Yamada K."/>
            <person name="Nakamura Y."/>
            <person name="Ichinomiya M."/>
            <person name="Sato N."/>
            <person name="Blanc-Mathieu R."/>
            <person name="Endo H."/>
            <person name="Kuwata A."/>
            <person name="Ogata H."/>
        </authorList>
    </citation>
    <scope>NUCLEOTIDE SEQUENCE [LARGE SCALE GENOMIC DNA]</scope>
</reference>
<dbReference type="InterPro" id="IPR000073">
    <property type="entry name" value="AB_hydrolase_1"/>
</dbReference>
<dbReference type="PRINTS" id="PR00793">
    <property type="entry name" value="PROAMNOPTASE"/>
</dbReference>
<accession>A0A9W7BN66</accession>
<evidence type="ECO:0000259" key="10">
    <source>
        <dbReference type="Pfam" id="PF00561"/>
    </source>
</evidence>
<dbReference type="Gene3D" id="3.40.50.1820">
    <property type="entry name" value="alpha/beta hydrolase"/>
    <property type="match status" value="1"/>
</dbReference>
<evidence type="ECO:0000256" key="1">
    <source>
        <dbReference type="ARBA" id="ARBA00001585"/>
    </source>
</evidence>
<dbReference type="GO" id="GO:0005737">
    <property type="term" value="C:cytoplasm"/>
    <property type="evidence" value="ECO:0007669"/>
    <property type="project" value="UniProtKB-SubCell"/>
</dbReference>
<gene>
    <name evidence="11" type="ORF">TL16_g11709</name>
</gene>
<keyword evidence="5" id="KW-0963">Cytoplasm</keyword>
<dbReference type="InterPro" id="IPR005944">
    <property type="entry name" value="Pro_iminopeptidase"/>
</dbReference>
<comment type="caution">
    <text evidence="11">The sequence shown here is derived from an EMBL/GenBank/DDBJ whole genome shotgun (WGS) entry which is preliminary data.</text>
</comment>
<dbReference type="NCBIfam" id="TIGR01249">
    <property type="entry name" value="pro_imino_pep_1"/>
    <property type="match status" value="1"/>
</dbReference>
<dbReference type="SUPFAM" id="SSF53474">
    <property type="entry name" value="alpha/beta-Hydrolases"/>
    <property type="match status" value="1"/>
</dbReference>
<organism evidence="11 12">
    <name type="scientific">Triparma laevis f. inornata</name>
    <dbReference type="NCBI Taxonomy" id="1714386"/>
    <lineage>
        <taxon>Eukaryota</taxon>
        <taxon>Sar</taxon>
        <taxon>Stramenopiles</taxon>
        <taxon>Ochrophyta</taxon>
        <taxon>Bolidophyceae</taxon>
        <taxon>Parmales</taxon>
        <taxon>Triparmaceae</taxon>
        <taxon>Triparma</taxon>
    </lineage>
</organism>
<dbReference type="EMBL" id="BLQM01000445">
    <property type="protein sequence ID" value="GMH90249.1"/>
    <property type="molecule type" value="Genomic_DNA"/>
</dbReference>
<evidence type="ECO:0000256" key="6">
    <source>
        <dbReference type="ARBA" id="ARBA00022670"/>
    </source>
</evidence>
<evidence type="ECO:0000256" key="7">
    <source>
        <dbReference type="ARBA" id="ARBA00022801"/>
    </source>
</evidence>
<keyword evidence="9" id="KW-0732">Signal</keyword>
<evidence type="ECO:0000313" key="12">
    <source>
        <dbReference type="Proteomes" id="UP001162640"/>
    </source>
</evidence>
<evidence type="ECO:0000256" key="8">
    <source>
        <dbReference type="RuleBase" id="RU003421"/>
    </source>
</evidence>
<evidence type="ECO:0000256" key="4">
    <source>
        <dbReference type="ARBA" id="ARBA00022438"/>
    </source>
</evidence>
<dbReference type="InterPro" id="IPR002410">
    <property type="entry name" value="Peptidase_S33"/>
</dbReference>
<keyword evidence="4 8" id="KW-0031">Aminopeptidase</keyword>
<feature type="domain" description="AB hydrolase-1" evidence="10">
    <location>
        <begin position="94"/>
        <end position="355"/>
    </location>
</feature>
<proteinExistence type="inferred from homology"/>
<dbReference type="AlphaFoldDB" id="A0A9W7BN66"/>
<feature type="signal peptide" evidence="9">
    <location>
        <begin position="1"/>
        <end position="19"/>
    </location>
</feature>
<dbReference type="PANTHER" id="PTHR43722:SF1">
    <property type="entry name" value="PROLINE IMINOPEPTIDASE"/>
    <property type="match status" value="1"/>
</dbReference>
<dbReference type="Pfam" id="PF00561">
    <property type="entry name" value="Abhydrolase_1"/>
    <property type="match status" value="1"/>
</dbReference>
<evidence type="ECO:0000313" key="11">
    <source>
        <dbReference type="EMBL" id="GMH90249.1"/>
    </source>
</evidence>
<dbReference type="InterPro" id="IPR029058">
    <property type="entry name" value="AB_hydrolase_fold"/>
</dbReference>
<dbReference type="Proteomes" id="UP001162640">
    <property type="component" value="Unassembled WGS sequence"/>
</dbReference>
<dbReference type="PANTHER" id="PTHR43722">
    <property type="entry name" value="PROLINE IMINOPEPTIDASE"/>
    <property type="match status" value="1"/>
</dbReference>
<keyword evidence="7 8" id="KW-0378">Hydrolase</keyword>
<evidence type="ECO:0000256" key="2">
    <source>
        <dbReference type="ARBA" id="ARBA00004496"/>
    </source>
</evidence>
<dbReference type="GO" id="GO:0006508">
    <property type="term" value="P:proteolysis"/>
    <property type="evidence" value="ECO:0007669"/>
    <property type="project" value="UniProtKB-KW"/>
</dbReference>